<evidence type="ECO:0000313" key="1">
    <source>
        <dbReference type="EMBL" id="KAF7834678.1"/>
    </source>
</evidence>
<dbReference type="Proteomes" id="UP000634136">
    <property type="component" value="Unassembled WGS sequence"/>
</dbReference>
<evidence type="ECO:0000313" key="2">
    <source>
        <dbReference type="Proteomes" id="UP000634136"/>
    </source>
</evidence>
<dbReference type="Gene3D" id="3.60.15.10">
    <property type="entry name" value="Ribonuclease Z/Hydroxyacylglutathione hydrolase-like"/>
    <property type="match status" value="1"/>
</dbReference>
<name>A0A834WYL1_9FABA</name>
<dbReference type="InterPro" id="IPR036866">
    <property type="entry name" value="RibonucZ/Hydroxyglut_hydro"/>
</dbReference>
<gene>
    <name evidence="1" type="ORF">G2W53_009537</name>
</gene>
<comment type="caution">
    <text evidence="1">The sequence shown here is derived from an EMBL/GenBank/DDBJ whole genome shotgun (WGS) entry which is preliminary data.</text>
</comment>
<accession>A0A834WYL1</accession>
<dbReference type="EMBL" id="JAAIUW010000004">
    <property type="protein sequence ID" value="KAF7834678.1"/>
    <property type="molecule type" value="Genomic_DNA"/>
</dbReference>
<dbReference type="OrthoDB" id="1715628at2759"/>
<sequence length="442" mass="49115">MLLSDTFVKEPRLFTITSYDASLIRLMGYPDSEMSHQALSNYFAQMPFQFIHICDEDVLRIVKPQHFLPIHGELLFLKEHELLGKSTGIRHTAVFMNGEMLGVSHLRNRRVLPNGFVSLGKENLQLKYSDGDKEFGTSSDRLFIDERLRMALDGIIVVSMEIFCPQSFESHVENTLKGKIKITTRCLWLDKGKLLDALHKAAHAALSSCPTMLLSDTFVKEPKLFTITLFDASLFRLNGVSQLYSLGRVSGSLPLPVSQLYSIGRVSQRFVKEPRLFTITSSDASLIRLMGRRTSVTCPIFPHRILIQNSPIHIHDPRVDDVIHGEPVPPEHVAVPSAADVPADAHRGTHVDGKRVGSALFLDPVIELPDCRAGLDDGDVVLDIDGDAPEVEEVEDDEWPVRDVGDALEVVAAASDFDLDWDGFGADDGGLDVGFVKRGYDE</sequence>
<reference evidence="1" key="1">
    <citation type="submission" date="2020-09" db="EMBL/GenBank/DDBJ databases">
        <title>Genome-Enabled Discovery of Anthraquinone Biosynthesis in Senna tora.</title>
        <authorList>
            <person name="Kang S.-H."/>
            <person name="Pandey R.P."/>
            <person name="Lee C.-M."/>
            <person name="Sim J.-S."/>
            <person name="Jeong J.-T."/>
            <person name="Choi B.-S."/>
            <person name="Jung M."/>
            <person name="Ginzburg D."/>
            <person name="Zhao K."/>
            <person name="Won S.Y."/>
            <person name="Oh T.-J."/>
            <person name="Yu Y."/>
            <person name="Kim N.-H."/>
            <person name="Lee O.R."/>
            <person name="Lee T.-H."/>
            <person name="Bashyal P."/>
            <person name="Kim T.-S."/>
            <person name="Lee W.-H."/>
            <person name="Kawkins C."/>
            <person name="Kim C.-K."/>
            <person name="Kim J.S."/>
            <person name="Ahn B.O."/>
            <person name="Rhee S.Y."/>
            <person name="Sohng J.K."/>
        </authorList>
    </citation>
    <scope>NUCLEOTIDE SEQUENCE</scope>
    <source>
        <tissue evidence="1">Leaf</tissue>
    </source>
</reference>
<proteinExistence type="predicted"/>
<dbReference type="AlphaFoldDB" id="A0A834WYL1"/>
<dbReference type="PANTHER" id="PTHR43694">
    <property type="entry name" value="RIBONUCLEASE J"/>
    <property type="match status" value="1"/>
</dbReference>
<organism evidence="1 2">
    <name type="scientific">Senna tora</name>
    <dbReference type="NCBI Taxonomy" id="362788"/>
    <lineage>
        <taxon>Eukaryota</taxon>
        <taxon>Viridiplantae</taxon>
        <taxon>Streptophyta</taxon>
        <taxon>Embryophyta</taxon>
        <taxon>Tracheophyta</taxon>
        <taxon>Spermatophyta</taxon>
        <taxon>Magnoliopsida</taxon>
        <taxon>eudicotyledons</taxon>
        <taxon>Gunneridae</taxon>
        <taxon>Pentapetalae</taxon>
        <taxon>rosids</taxon>
        <taxon>fabids</taxon>
        <taxon>Fabales</taxon>
        <taxon>Fabaceae</taxon>
        <taxon>Caesalpinioideae</taxon>
        <taxon>Cassia clade</taxon>
        <taxon>Senna</taxon>
    </lineage>
</organism>
<protein>
    <submittedName>
        <fullName evidence="1">Ribonuclease J isoform B</fullName>
    </submittedName>
</protein>
<dbReference type="PANTHER" id="PTHR43694:SF1">
    <property type="entry name" value="RIBONUCLEASE J"/>
    <property type="match status" value="1"/>
</dbReference>
<keyword evidence="2" id="KW-1185">Reference proteome</keyword>